<reference evidence="1" key="1">
    <citation type="journal article" date="2020" name="Nature">
        <title>Giant virus diversity and host interactions through global metagenomics.</title>
        <authorList>
            <person name="Schulz F."/>
            <person name="Roux S."/>
            <person name="Paez-Espino D."/>
            <person name="Jungbluth S."/>
            <person name="Walsh D.A."/>
            <person name="Denef V.J."/>
            <person name="McMahon K.D."/>
            <person name="Konstantinidis K.T."/>
            <person name="Eloe-Fadrosh E.A."/>
            <person name="Kyrpides N.C."/>
            <person name="Woyke T."/>
        </authorList>
    </citation>
    <scope>NUCLEOTIDE SEQUENCE</scope>
    <source>
        <strain evidence="1">GVMAG-S-3300013014-104</strain>
    </source>
</reference>
<accession>A0A6C0KP07</accession>
<evidence type="ECO:0000313" key="1">
    <source>
        <dbReference type="EMBL" id="QHU19003.1"/>
    </source>
</evidence>
<sequence length="142" mass="16987">MLKTLLFIAIIISCVKGFLNSRKITYSKTKKLNVSTCYDDDFRNEKRKKKCNYNYGSNSNLIMSKEHILYTLVWYDCEDCKQLLIDVKKHQRNNIAYINGSYYFFDEQDETNSPLFYKNDQLIATDLFSIYEELFYNKLNNE</sequence>
<proteinExistence type="predicted"/>
<protein>
    <submittedName>
        <fullName evidence="1">Uncharacterized protein</fullName>
    </submittedName>
</protein>
<dbReference type="EMBL" id="MN740943">
    <property type="protein sequence ID" value="QHU19003.1"/>
    <property type="molecule type" value="Genomic_DNA"/>
</dbReference>
<organism evidence="1">
    <name type="scientific">viral metagenome</name>
    <dbReference type="NCBI Taxonomy" id="1070528"/>
    <lineage>
        <taxon>unclassified sequences</taxon>
        <taxon>metagenomes</taxon>
        <taxon>organismal metagenomes</taxon>
    </lineage>
</organism>
<dbReference type="AlphaFoldDB" id="A0A6C0KP07"/>
<name>A0A6C0KP07_9ZZZZ</name>